<dbReference type="Proteomes" id="UP000310506">
    <property type="component" value="Unassembled WGS sequence"/>
</dbReference>
<dbReference type="NCBIfam" id="TIGR01167">
    <property type="entry name" value="LPXTG_anchor"/>
    <property type="match status" value="1"/>
</dbReference>
<accession>A0A4S3BAG8</accession>
<name>A0A4S3BAG8_9ENTE</name>
<evidence type="ECO:0000313" key="5">
    <source>
        <dbReference type="Proteomes" id="UP000310506"/>
    </source>
</evidence>
<proteinExistence type="predicted"/>
<evidence type="ECO:0000256" key="1">
    <source>
        <dbReference type="SAM" id="MobiDB-lite"/>
    </source>
</evidence>
<feature type="signal peptide" evidence="3">
    <location>
        <begin position="1"/>
        <end position="28"/>
    </location>
</feature>
<evidence type="ECO:0000313" key="4">
    <source>
        <dbReference type="EMBL" id="THB62335.1"/>
    </source>
</evidence>
<dbReference type="EMBL" id="SDGV01000001">
    <property type="protein sequence ID" value="THB62335.1"/>
    <property type="molecule type" value="Genomic_DNA"/>
</dbReference>
<protein>
    <submittedName>
        <fullName evidence="4">LPXTG cell wall anchor domain-containing protein</fullName>
    </submittedName>
</protein>
<evidence type="ECO:0000256" key="3">
    <source>
        <dbReference type="SAM" id="SignalP"/>
    </source>
</evidence>
<organism evidence="4 5">
    <name type="scientific">Vagococcus silagei</name>
    <dbReference type="NCBI Taxonomy" id="2508885"/>
    <lineage>
        <taxon>Bacteria</taxon>
        <taxon>Bacillati</taxon>
        <taxon>Bacillota</taxon>
        <taxon>Bacilli</taxon>
        <taxon>Lactobacillales</taxon>
        <taxon>Enterococcaceae</taxon>
        <taxon>Vagococcus</taxon>
    </lineage>
</organism>
<keyword evidence="2" id="KW-1133">Transmembrane helix</keyword>
<keyword evidence="2" id="KW-0812">Transmembrane</keyword>
<feature type="compositionally biased region" description="Low complexity" evidence="1">
    <location>
        <begin position="44"/>
        <end position="77"/>
    </location>
</feature>
<comment type="caution">
    <text evidence="4">The sequence shown here is derived from an EMBL/GenBank/DDBJ whole genome shotgun (WGS) entry which is preliminary data.</text>
</comment>
<reference evidence="4 5" key="1">
    <citation type="submission" date="2019-01" db="EMBL/GenBank/DDBJ databases">
        <title>Vagococcus silagei sp. nov. isolated from brewer's grain.</title>
        <authorList>
            <person name="Guu J.-R."/>
        </authorList>
    </citation>
    <scope>NUCLEOTIDE SEQUENCE [LARGE SCALE GENOMIC DNA]</scope>
    <source>
        <strain evidence="4 5">2B-2</strain>
    </source>
</reference>
<dbReference type="AlphaFoldDB" id="A0A4S3BAG8"/>
<keyword evidence="2" id="KW-0472">Membrane</keyword>
<keyword evidence="3" id="KW-0732">Signal</keyword>
<dbReference type="RefSeq" id="WP_136135721.1">
    <property type="nucleotide sequence ID" value="NZ_SDGV01000001.1"/>
</dbReference>
<evidence type="ECO:0000256" key="2">
    <source>
        <dbReference type="SAM" id="Phobius"/>
    </source>
</evidence>
<feature type="region of interest" description="Disordered" evidence="1">
    <location>
        <begin position="39"/>
        <end position="85"/>
    </location>
</feature>
<keyword evidence="5" id="KW-1185">Reference proteome</keyword>
<gene>
    <name evidence="4" type="ORF">ESZ54_00545</name>
</gene>
<sequence length="127" mass="13374">MKQISTKVLVMFLTCFIVIASASLVVQATPGQNNVEIELKEKTTTTSTSTSTSSTSSSSGTSSGTDTTTTKTTFTSGKGTGSGGSGIIKYLPQTDEAPQNHFVVLGSALLVIMSGLIFWQRQRKTNE</sequence>
<feature type="transmembrane region" description="Helical" evidence="2">
    <location>
        <begin position="101"/>
        <end position="119"/>
    </location>
</feature>
<feature type="chain" id="PRO_5021020567" evidence="3">
    <location>
        <begin position="29"/>
        <end position="127"/>
    </location>
</feature>